<keyword evidence="3" id="KW-1185">Reference proteome</keyword>
<proteinExistence type="predicted"/>
<evidence type="ECO:0000259" key="1">
    <source>
        <dbReference type="Pfam" id="PF03235"/>
    </source>
</evidence>
<dbReference type="PANTHER" id="PTHR39639">
    <property type="entry name" value="CHROMOSOME 16, WHOLE GENOME SHOTGUN SEQUENCE"/>
    <property type="match status" value="1"/>
</dbReference>
<dbReference type="EMBL" id="JACSIT010000120">
    <property type="protein sequence ID" value="MBC6995204.1"/>
    <property type="molecule type" value="Genomic_DNA"/>
</dbReference>
<name>A0A923PKT7_9BACT</name>
<dbReference type="PANTHER" id="PTHR39639:SF1">
    <property type="entry name" value="DUF262 DOMAIN-CONTAINING PROTEIN"/>
    <property type="match status" value="1"/>
</dbReference>
<dbReference type="Proteomes" id="UP000650081">
    <property type="component" value="Unassembled WGS sequence"/>
</dbReference>
<dbReference type="InterPro" id="IPR004919">
    <property type="entry name" value="GmrSD_N"/>
</dbReference>
<dbReference type="Pfam" id="PF03235">
    <property type="entry name" value="GmrSD_N"/>
    <property type="match status" value="1"/>
</dbReference>
<evidence type="ECO:0000313" key="2">
    <source>
        <dbReference type="EMBL" id="MBC6995204.1"/>
    </source>
</evidence>
<dbReference type="AlphaFoldDB" id="A0A923PKT7"/>
<dbReference type="RefSeq" id="WP_187467251.1">
    <property type="nucleotide sequence ID" value="NZ_JACSIT010000120.1"/>
</dbReference>
<sequence>MNKIQVDAESQVVEKQKIVDFDIKEFTIELLISKYLEGLKDDENDIYIPTYQRNFVWNEERQAKFIESVLLGLPIPYIFTADTGDGRLEVVDGSQRLRTLVDFVQGRLRLKNLEVLDKLNGFSFSDLIKSRQRKFNNTTIRMISLTDKSDDDVRFMIFERINTGSDILKDMEKRKGIYGGKFIDFTYEECALHPLFIANTSFTANMAKRGEPQELIIRFFAYSDRYKKVKTGVNEFLNDYTEDMNKYFNKEEFYSRFDRMLNFVNDNFPYGFKKAPGSSKTPRVRFDSISVGVHLALEENPNLTVQNVDWIEGKEFKDITTAGGQNAPSAIKNRIEFVRNKLLN</sequence>
<feature type="domain" description="GmrSD restriction endonucleases N-terminal" evidence="1">
    <location>
        <begin position="41"/>
        <end position="178"/>
    </location>
</feature>
<organism evidence="2 3">
    <name type="scientific">Neolewinella lacunae</name>
    <dbReference type="NCBI Taxonomy" id="1517758"/>
    <lineage>
        <taxon>Bacteria</taxon>
        <taxon>Pseudomonadati</taxon>
        <taxon>Bacteroidota</taxon>
        <taxon>Saprospiria</taxon>
        <taxon>Saprospirales</taxon>
        <taxon>Lewinellaceae</taxon>
        <taxon>Neolewinella</taxon>
    </lineage>
</organism>
<evidence type="ECO:0000313" key="3">
    <source>
        <dbReference type="Proteomes" id="UP000650081"/>
    </source>
</evidence>
<accession>A0A923PKT7</accession>
<comment type="caution">
    <text evidence="2">The sequence shown here is derived from an EMBL/GenBank/DDBJ whole genome shotgun (WGS) entry which is preliminary data.</text>
</comment>
<protein>
    <submittedName>
        <fullName evidence="2">DUF262 domain-containing protein</fullName>
    </submittedName>
</protein>
<reference evidence="2" key="1">
    <citation type="submission" date="2020-08" db="EMBL/GenBank/DDBJ databases">
        <title>Lewinella bacteria from marine environments.</title>
        <authorList>
            <person name="Zhong Y."/>
        </authorList>
    </citation>
    <scope>NUCLEOTIDE SEQUENCE</scope>
    <source>
        <strain evidence="2">KCTC 42187</strain>
    </source>
</reference>
<gene>
    <name evidence="2" type="ORF">H9S92_13580</name>
</gene>